<proteinExistence type="predicted"/>
<keyword evidence="5" id="KW-1185">Reference proteome</keyword>
<dbReference type="SMART" id="SM00233">
    <property type="entry name" value="PH"/>
    <property type="match status" value="1"/>
</dbReference>
<evidence type="ECO:0000256" key="1">
    <source>
        <dbReference type="SAM" id="MobiDB-lite"/>
    </source>
</evidence>
<evidence type="ECO:0000313" key="5">
    <source>
        <dbReference type="Proteomes" id="UP001107558"/>
    </source>
</evidence>
<dbReference type="OrthoDB" id="6243387at2759"/>
<evidence type="ECO:0000313" key="4">
    <source>
        <dbReference type="EMBL" id="KAG5684112.1"/>
    </source>
</evidence>
<feature type="domain" description="IRS-type PTB" evidence="3">
    <location>
        <begin position="135"/>
        <end position="240"/>
    </location>
</feature>
<dbReference type="GO" id="GO:0043410">
    <property type="term" value="P:positive regulation of MAPK cascade"/>
    <property type="evidence" value="ECO:0007669"/>
    <property type="project" value="TreeGrafter"/>
</dbReference>
<dbReference type="PANTHER" id="PTHR21258:SF62">
    <property type="entry name" value="INSULIN RECEPTOR SUBSTRATE 1"/>
    <property type="match status" value="1"/>
</dbReference>
<dbReference type="GO" id="GO:0007169">
    <property type="term" value="P:cell surface receptor protein tyrosine kinase signaling pathway"/>
    <property type="evidence" value="ECO:0007669"/>
    <property type="project" value="TreeGrafter"/>
</dbReference>
<feature type="domain" description="PH" evidence="2">
    <location>
        <begin position="6"/>
        <end position="109"/>
    </location>
</feature>
<dbReference type="SMART" id="SM01244">
    <property type="entry name" value="IRS"/>
    <property type="match status" value="1"/>
</dbReference>
<dbReference type="Pfam" id="PF02174">
    <property type="entry name" value="IRS"/>
    <property type="match status" value="1"/>
</dbReference>
<dbReference type="InterPro" id="IPR011993">
    <property type="entry name" value="PH-like_dom_sf"/>
</dbReference>
<organism evidence="4 5">
    <name type="scientific">Polypedilum vanderplanki</name>
    <name type="common">Sleeping chironomid midge</name>
    <dbReference type="NCBI Taxonomy" id="319348"/>
    <lineage>
        <taxon>Eukaryota</taxon>
        <taxon>Metazoa</taxon>
        <taxon>Ecdysozoa</taxon>
        <taxon>Arthropoda</taxon>
        <taxon>Hexapoda</taxon>
        <taxon>Insecta</taxon>
        <taxon>Pterygota</taxon>
        <taxon>Neoptera</taxon>
        <taxon>Endopterygota</taxon>
        <taxon>Diptera</taxon>
        <taxon>Nematocera</taxon>
        <taxon>Chironomoidea</taxon>
        <taxon>Chironomidae</taxon>
        <taxon>Chironominae</taxon>
        <taxon>Polypedilum</taxon>
        <taxon>Polypedilum</taxon>
    </lineage>
</organism>
<sequence length="601" mass="67467">MTEPDSPILSGYLLIKSQNGYNIKQNVKKKRYVMLFKRSSEGIERLEIGDNETDKNLRLVTLENCIKVNSEPLPALNINVITKTGQIVFQCSNEQELNLWTKSLQQVAFRETHNEKQSKRNSIVEYNELYCSSFSEGKFTCTLMPTDITIKNKLESKIYILELTTTEIQLKNYDDESIVAKWPYRYIRKYGYREGKFTFEAGRKCETGEGILKLDNSNPQEIFRCMSAKMKSMKKLLNGDSSGSLDCGENQLNAALSMEAGSRSPLPPLINSPNSPDIDISMTSHASLRGFLSSSDSIPFVNPSNTGSVVASSMVTNVIKNTPLISIPNKPPRKTLHIVNSNERINNNQQETLVQLDSPPTPPERNKSMMLGRYRDYECIENITDAWKTLGIDDVKHTENVSMPEDELEEFVWQRSKSFNRNETRKISIVDINENNTIAATTSISNSSKLEITKDESDYDRLEFFPTNSKITSSGYTTIVPIIPLPKKKPLSISDDYEVITPIEEQQPSISALATGASTSTAVQEPKLAPSRLADDSYLGYGVIRRPSLPQPQASTSSSTNMSFSSTSTTQTVVLSDDDLLLDHNKYNQLEYAIVSKPKRV</sequence>
<dbReference type="InterPro" id="IPR001849">
    <property type="entry name" value="PH_domain"/>
</dbReference>
<evidence type="ECO:0000259" key="3">
    <source>
        <dbReference type="PROSITE" id="PS51064"/>
    </source>
</evidence>
<dbReference type="GO" id="GO:0007265">
    <property type="term" value="P:Ras protein signal transduction"/>
    <property type="evidence" value="ECO:0007669"/>
    <property type="project" value="TreeGrafter"/>
</dbReference>
<dbReference type="EMBL" id="JADBJN010000001">
    <property type="protein sequence ID" value="KAG5684112.1"/>
    <property type="molecule type" value="Genomic_DNA"/>
</dbReference>
<name>A0A9J6CQ81_POLVA</name>
<feature type="region of interest" description="Disordered" evidence="1">
    <location>
        <begin position="545"/>
        <end position="567"/>
    </location>
</feature>
<dbReference type="InterPro" id="IPR050996">
    <property type="entry name" value="Docking_Protein_DOK"/>
</dbReference>
<dbReference type="PROSITE" id="PS51064">
    <property type="entry name" value="IRS_PTB"/>
    <property type="match status" value="1"/>
</dbReference>
<dbReference type="SUPFAM" id="SSF50729">
    <property type="entry name" value="PH domain-like"/>
    <property type="match status" value="2"/>
</dbReference>
<dbReference type="Proteomes" id="UP001107558">
    <property type="component" value="Chromosome 1"/>
</dbReference>
<protein>
    <recommendedName>
        <fullName evidence="6">Insulin receptor substrate 1</fullName>
    </recommendedName>
</protein>
<dbReference type="InterPro" id="IPR002404">
    <property type="entry name" value="IRS_PTB"/>
</dbReference>
<dbReference type="PANTHER" id="PTHR21258">
    <property type="entry name" value="DOCKING PROTEIN RELATED"/>
    <property type="match status" value="1"/>
</dbReference>
<dbReference type="GO" id="GO:0005737">
    <property type="term" value="C:cytoplasm"/>
    <property type="evidence" value="ECO:0007669"/>
    <property type="project" value="TreeGrafter"/>
</dbReference>
<accession>A0A9J6CQ81</accession>
<gene>
    <name evidence="4" type="ORF">PVAND_013357</name>
</gene>
<comment type="caution">
    <text evidence="4">The sequence shown here is derived from an EMBL/GenBank/DDBJ whole genome shotgun (WGS) entry which is preliminary data.</text>
</comment>
<evidence type="ECO:0008006" key="6">
    <source>
        <dbReference type="Google" id="ProtNLM"/>
    </source>
</evidence>
<feature type="compositionally biased region" description="Low complexity" evidence="1">
    <location>
        <begin position="555"/>
        <end position="567"/>
    </location>
</feature>
<dbReference type="AlphaFoldDB" id="A0A9J6CQ81"/>
<dbReference type="SMART" id="SM00310">
    <property type="entry name" value="PTBI"/>
    <property type="match status" value="1"/>
</dbReference>
<evidence type="ECO:0000259" key="2">
    <source>
        <dbReference type="PROSITE" id="PS50003"/>
    </source>
</evidence>
<dbReference type="Gene3D" id="2.30.29.30">
    <property type="entry name" value="Pleckstrin-homology domain (PH domain)/Phosphotyrosine-binding domain (PTB)"/>
    <property type="match status" value="2"/>
</dbReference>
<dbReference type="PROSITE" id="PS50003">
    <property type="entry name" value="PH_DOMAIN"/>
    <property type="match status" value="1"/>
</dbReference>
<reference evidence="4" key="1">
    <citation type="submission" date="2021-03" db="EMBL/GenBank/DDBJ databases">
        <title>Chromosome level genome of the anhydrobiotic midge Polypedilum vanderplanki.</title>
        <authorList>
            <person name="Yoshida Y."/>
            <person name="Kikawada T."/>
            <person name="Gusev O."/>
        </authorList>
    </citation>
    <scope>NUCLEOTIDE SEQUENCE</scope>
    <source>
        <strain evidence="4">NIAS01</strain>
        <tissue evidence="4">Whole body or cell culture</tissue>
    </source>
</reference>
<dbReference type="Pfam" id="PF00169">
    <property type="entry name" value="PH"/>
    <property type="match status" value="1"/>
</dbReference>